<dbReference type="EMBL" id="JACHLN010000001">
    <property type="protein sequence ID" value="MBB4837722.1"/>
    <property type="molecule type" value="Genomic_DNA"/>
</dbReference>
<keyword evidence="2" id="KW-1185">Reference proteome</keyword>
<reference evidence="1 2" key="1">
    <citation type="submission" date="2020-08" db="EMBL/GenBank/DDBJ databases">
        <title>Functional genomics of gut bacteria from endangered species of beetles.</title>
        <authorList>
            <person name="Carlos-Shanley C."/>
        </authorList>
    </citation>
    <scope>NUCLEOTIDE SEQUENCE [LARGE SCALE GENOMIC DNA]</scope>
    <source>
        <strain evidence="1 2">S00224</strain>
    </source>
</reference>
<evidence type="ECO:0000313" key="1">
    <source>
        <dbReference type="EMBL" id="MBB4837722.1"/>
    </source>
</evidence>
<evidence type="ECO:0000313" key="2">
    <source>
        <dbReference type="Proteomes" id="UP000575241"/>
    </source>
</evidence>
<dbReference type="RefSeq" id="WP_184162701.1">
    <property type="nucleotide sequence ID" value="NZ_JACHLN010000001.1"/>
</dbReference>
<accession>A0A7W7NRE6</accession>
<comment type="caution">
    <text evidence="1">The sequence shown here is derived from an EMBL/GenBank/DDBJ whole genome shotgun (WGS) entry which is preliminary data.</text>
</comment>
<dbReference type="AlphaFoldDB" id="A0A7W7NRE6"/>
<proteinExistence type="predicted"/>
<organism evidence="1 2">
    <name type="scientific">Sphingomonas kyeonggiensis</name>
    <dbReference type="NCBI Taxonomy" id="1268553"/>
    <lineage>
        <taxon>Bacteria</taxon>
        <taxon>Pseudomonadati</taxon>
        <taxon>Pseudomonadota</taxon>
        <taxon>Alphaproteobacteria</taxon>
        <taxon>Sphingomonadales</taxon>
        <taxon>Sphingomonadaceae</taxon>
        <taxon>Sphingomonas</taxon>
    </lineage>
</organism>
<protein>
    <submittedName>
        <fullName evidence="1">Uncharacterized protein</fullName>
    </submittedName>
</protein>
<sequence length="79" mass="8895">MADELYSSFEEALFDFRVTEGDLPYQRLIGELKALRAAGRFLPVARVQSAYDNPFWKGYGRIVVLEDLATIGIKPNDGI</sequence>
<name>A0A7W7NRE6_9SPHN</name>
<dbReference type="Proteomes" id="UP000575241">
    <property type="component" value="Unassembled WGS sequence"/>
</dbReference>
<gene>
    <name evidence="1" type="ORF">HNP52_000773</name>
</gene>